<protein>
    <submittedName>
        <fullName evidence="1">Uncharacterized protein</fullName>
    </submittedName>
</protein>
<keyword evidence="2" id="KW-1185">Reference proteome</keyword>
<gene>
    <name evidence="1" type="ORF">K505DRAFT_145334</name>
</gene>
<accession>A0A6A6WRA2</accession>
<evidence type="ECO:0000313" key="2">
    <source>
        <dbReference type="Proteomes" id="UP000799757"/>
    </source>
</evidence>
<reference evidence="1" key="1">
    <citation type="journal article" date="2020" name="Stud. Mycol.">
        <title>101 Dothideomycetes genomes: a test case for predicting lifestyles and emergence of pathogens.</title>
        <authorList>
            <person name="Haridas S."/>
            <person name="Albert R."/>
            <person name="Binder M."/>
            <person name="Bloem J."/>
            <person name="Labutti K."/>
            <person name="Salamov A."/>
            <person name="Andreopoulos B."/>
            <person name="Baker S."/>
            <person name="Barry K."/>
            <person name="Bills G."/>
            <person name="Bluhm B."/>
            <person name="Cannon C."/>
            <person name="Castanera R."/>
            <person name="Culley D."/>
            <person name="Daum C."/>
            <person name="Ezra D."/>
            <person name="Gonzalez J."/>
            <person name="Henrissat B."/>
            <person name="Kuo A."/>
            <person name="Liang C."/>
            <person name="Lipzen A."/>
            <person name="Lutzoni F."/>
            <person name="Magnuson J."/>
            <person name="Mondo S."/>
            <person name="Nolan M."/>
            <person name="Ohm R."/>
            <person name="Pangilinan J."/>
            <person name="Park H.-J."/>
            <person name="Ramirez L."/>
            <person name="Alfaro M."/>
            <person name="Sun H."/>
            <person name="Tritt A."/>
            <person name="Yoshinaga Y."/>
            <person name="Zwiers L.-H."/>
            <person name="Turgeon B."/>
            <person name="Goodwin S."/>
            <person name="Spatafora J."/>
            <person name="Crous P."/>
            <person name="Grigoriev I."/>
        </authorList>
    </citation>
    <scope>NUCLEOTIDE SEQUENCE</scope>
    <source>
        <strain evidence="1">CBS 109.77</strain>
    </source>
</reference>
<dbReference type="EMBL" id="MU002462">
    <property type="protein sequence ID" value="KAF2786458.1"/>
    <property type="molecule type" value="Genomic_DNA"/>
</dbReference>
<sequence>MLPLRLLGLTAPPNQRAPWAWHIIRGEAWAAWRRGSMAAWPHGRMAASDSRNGSGQPKRAVNVDRPRTIRACARTSTPGFGRRRCAYPRVFDAPLPYIDIVMPRRQVITSASASRSLLLAAHFVSSASPAAPRLADAICCPSHCRSTQITVQCPCQRRSAASNSAALSWASPPPRVPPETTRPWLCPRCRLHALQLQRGPVALLIFQSSSRQQGTMPHPRRTAVPVS</sequence>
<proteinExistence type="predicted"/>
<organism evidence="1 2">
    <name type="scientific">Melanomma pulvis-pyrius CBS 109.77</name>
    <dbReference type="NCBI Taxonomy" id="1314802"/>
    <lineage>
        <taxon>Eukaryota</taxon>
        <taxon>Fungi</taxon>
        <taxon>Dikarya</taxon>
        <taxon>Ascomycota</taxon>
        <taxon>Pezizomycotina</taxon>
        <taxon>Dothideomycetes</taxon>
        <taxon>Pleosporomycetidae</taxon>
        <taxon>Pleosporales</taxon>
        <taxon>Melanommataceae</taxon>
        <taxon>Melanomma</taxon>
    </lineage>
</organism>
<dbReference type="AlphaFoldDB" id="A0A6A6WRA2"/>
<name>A0A6A6WRA2_9PLEO</name>
<evidence type="ECO:0000313" key="1">
    <source>
        <dbReference type="EMBL" id="KAF2786458.1"/>
    </source>
</evidence>
<dbReference type="Proteomes" id="UP000799757">
    <property type="component" value="Unassembled WGS sequence"/>
</dbReference>